<evidence type="ECO:0000313" key="1">
    <source>
        <dbReference type="EMBL" id="XCB32902.1"/>
    </source>
</evidence>
<protein>
    <recommendedName>
        <fullName evidence="2">Outer membrane protein beta-barrel domain-containing protein</fullName>
    </recommendedName>
</protein>
<dbReference type="RefSeq" id="WP_353063740.1">
    <property type="nucleotide sequence ID" value="NZ_CP132942.1"/>
</dbReference>
<name>A0AAU7ZPL9_9BACT</name>
<sequence>MIKWFDGSQPLWRLSRALVVVLFFAGATPLLHAQALPTASAPEPRWLVGGTYSFFAADYGKRDLGGGSGFVDYSRSERISYEAEVRFLTINEEVGTHQSTYLVGGKFPYHRRWLTAYGKVLIGDGHFHFPYDYADGNYFVLAPGGGVDLALGRSRYSVRLVDFEYQWWLNFPFGTLRPYGASTGIAVHFH</sequence>
<proteinExistence type="predicted"/>
<reference evidence="1" key="1">
    <citation type="submission" date="2023-08" db="EMBL/GenBank/DDBJ databases">
        <authorList>
            <person name="Messyasz A."/>
            <person name="Mannisto M.K."/>
            <person name="Kerkhof L.J."/>
            <person name="Haggblom M."/>
        </authorList>
    </citation>
    <scope>NUCLEOTIDE SEQUENCE</scope>
    <source>
        <strain evidence="1">X5P6</strain>
    </source>
</reference>
<evidence type="ECO:0008006" key="2">
    <source>
        <dbReference type="Google" id="ProtNLM"/>
    </source>
</evidence>
<organism evidence="1">
    <name type="scientific">Tunturiibacter psychrotolerans</name>
    <dbReference type="NCBI Taxonomy" id="3069686"/>
    <lineage>
        <taxon>Bacteria</taxon>
        <taxon>Pseudomonadati</taxon>
        <taxon>Acidobacteriota</taxon>
        <taxon>Terriglobia</taxon>
        <taxon>Terriglobales</taxon>
        <taxon>Acidobacteriaceae</taxon>
        <taxon>Tunturiibacter</taxon>
    </lineage>
</organism>
<accession>A0AAU7ZPL9</accession>
<gene>
    <name evidence="1" type="ORF">RBB77_21155</name>
</gene>
<dbReference type="KEGG" id="tpsc:RBB77_21155"/>
<dbReference type="AlphaFoldDB" id="A0AAU7ZPL9"/>
<dbReference type="EMBL" id="CP132942">
    <property type="protein sequence ID" value="XCB32902.1"/>
    <property type="molecule type" value="Genomic_DNA"/>
</dbReference>
<reference evidence="1" key="2">
    <citation type="journal article" date="2024" name="Environ. Microbiol.">
        <title>Genome analysis and description of Tunturibacter gen. nov. expands the diversity of Terriglobia in tundra soils.</title>
        <authorList>
            <person name="Messyasz A."/>
            <person name="Mannisto M.K."/>
            <person name="Kerkhof L.J."/>
            <person name="Haggblom M.M."/>
        </authorList>
    </citation>
    <scope>NUCLEOTIDE SEQUENCE</scope>
    <source>
        <strain evidence="1">X5P6</strain>
    </source>
</reference>